<gene>
    <name evidence="3" type="ORF">GCM10007968_23970</name>
</gene>
<dbReference type="AlphaFoldDB" id="A0A917S620"/>
<proteinExistence type="predicted"/>
<evidence type="ECO:0008006" key="5">
    <source>
        <dbReference type="Google" id="ProtNLM"/>
    </source>
</evidence>
<dbReference type="Proteomes" id="UP000654670">
    <property type="component" value="Unassembled WGS sequence"/>
</dbReference>
<name>A0A917S620_9BACL</name>
<feature type="domain" description="Conserved hypothetical protein CHP02679 N terminus" evidence="2">
    <location>
        <begin position="3"/>
        <end position="89"/>
    </location>
</feature>
<evidence type="ECO:0000259" key="2">
    <source>
        <dbReference type="Pfam" id="PF11796"/>
    </source>
</evidence>
<evidence type="ECO:0000313" key="3">
    <source>
        <dbReference type="EMBL" id="GGL59213.1"/>
    </source>
</evidence>
<sequence>MKAIVAALTCLPEKPVRLPFFAHQVTGNPHTFDTGTRTGKIFIDVLQKKRESERPDENLSRTEFYNDLLLSFNLVRDDIMNFVAVNGLLGWTKGQVHPVWQAAVDTRISWNVPVRHLLEIEEISPARGNDVYLVENSGVYSTFLDARPTLPLVCTNGQFRLAAWMLLDKLAANGSVLHYAGDFDPEGLQMADQILNRFPDQVRLWGMDLAHYLSSMPAVPISGKRLVKLKNIRSDELRELATQMQSIKRAGYQEAISQKLLDEIGLRGK</sequence>
<evidence type="ECO:0000313" key="4">
    <source>
        <dbReference type="Proteomes" id="UP000654670"/>
    </source>
</evidence>
<dbReference type="EMBL" id="BMOK01000011">
    <property type="protein sequence ID" value="GGL59213.1"/>
    <property type="molecule type" value="Genomic_DNA"/>
</dbReference>
<accession>A0A917S620</accession>
<organism evidence="3 4">
    <name type="scientific">Sporolactobacillus putidus</name>
    <dbReference type="NCBI Taxonomy" id="492735"/>
    <lineage>
        <taxon>Bacteria</taxon>
        <taxon>Bacillati</taxon>
        <taxon>Bacillota</taxon>
        <taxon>Bacilli</taxon>
        <taxon>Bacillales</taxon>
        <taxon>Sporolactobacillaceae</taxon>
        <taxon>Sporolactobacillus</taxon>
    </lineage>
</organism>
<comment type="caution">
    <text evidence="3">The sequence shown here is derived from an EMBL/GenBank/DDBJ whole genome shotgun (WGS) entry which is preliminary data.</text>
</comment>
<feature type="domain" description="DUF2399" evidence="1">
    <location>
        <begin position="111"/>
        <end position="264"/>
    </location>
</feature>
<dbReference type="Pfam" id="PF09664">
    <property type="entry name" value="DUF2399"/>
    <property type="match status" value="1"/>
</dbReference>
<protein>
    <recommendedName>
        <fullName evidence="5">DUF2399 domain-containing protein</fullName>
    </recommendedName>
</protein>
<dbReference type="InterPro" id="IPR024466">
    <property type="entry name" value="CHP02679_N"/>
</dbReference>
<reference evidence="3" key="1">
    <citation type="journal article" date="2014" name="Int. J. Syst. Evol. Microbiol.">
        <title>Complete genome sequence of Corynebacterium casei LMG S-19264T (=DSM 44701T), isolated from a smear-ripened cheese.</title>
        <authorList>
            <consortium name="US DOE Joint Genome Institute (JGI-PGF)"/>
            <person name="Walter F."/>
            <person name="Albersmeier A."/>
            <person name="Kalinowski J."/>
            <person name="Ruckert C."/>
        </authorList>
    </citation>
    <scope>NUCLEOTIDE SEQUENCE</scope>
    <source>
        <strain evidence="3">JCM 15325</strain>
    </source>
</reference>
<dbReference type="InterPro" id="IPR024465">
    <property type="entry name" value="DUF2399"/>
</dbReference>
<reference evidence="3" key="2">
    <citation type="submission" date="2020-09" db="EMBL/GenBank/DDBJ databases">
        <authorList>
            <person name="Sun Q."/>
            <person name="Ohkuma M."/>
        </authorList>
    </citation>
    <scope>NUCLEOTIDE SEQUENCE</scope>
    <source>
        <strain evidence="3">JCM 15325</strain>
    </source>
</reference>
<evidence type="ECO:0000259" key="1">
    <source>
        <dbReference type="Pfam" id="PF09664"/>
    </source>
</evidence>
<keyword evidence="4" id="KW-1185">Reference proteome</keyword>
<dbReference type="Pfam" id="PF11796">
    <property type="entry name" value="DUF3323"/>
    <property type="match status" value="1"/>
</dbReference>